<comment type="caution">
    <text evidence="1">The sequence shown here is derived from an EMBL/GenBank/DDBJ whole genome shotgun (WGS) entry which is preliminary data.</text>
</comment>
<evidence type="ECO:0000313" key="1">
    <source>
        <dbReference type="EMBL" id="KKN32821.1"/>
    </source>
</evidence>
<proteinExistence type="predicted"/>
<dbReference type="AlphaFoldDB" id="A0A0F9S767"/>
<reference evidence="1" key="1">
    <citation type="journal article" date="2015" name="Nature">
        <title>Complex archaea that bridge the gap between prokaryotes and eukaryotes.</title>
        <authorList>
            <person name="Spang A."/>
            <person name="Saw J.H."/>
            <person name="Jorgensen S.L."/>
            <person name="Zaremba-Niedzwiedzka K."/>
            <person name="Martijn J."/>
            <person name="Lind A.E."/>
            <person name="van Eijk R."/>
            <person name="Schleper C."/>
            <person name="Guy L."/>
            <person name="Ettema T.J."/>
        </authorList>
    </citation>
    <scope>NUCLEOTIDE SEQUENCE</scope>
</reference>
<protein>
    <submittedName>
        <fullName evidence="1">Uncharacterized protein</fullName>
    </submittedName>
</protein>
<name>A0A0F9S767_9ZZZZ</name>
<dbReference type="EMBL" id="LAZR01002227">
    <property type="protein sequence ID" value="KKN32821.1"/>
    <property type="molecule type" value="Genomic_DNA"/>
</dbReference>
<gene>
    <name evidence="1" type="ORF">LCGC14_0810120</name>
</gene>
<accession>A0A0F9S767</accession>
<sequence>MNRATALVLAIDPGLMCGWSLGRGEHLEQFGEAKAFEFLDTFAAMLASGDLDRVVAERLDPRRWDNDMKRTVEISGAIRWWAYRCGFTLAEVNAADKKRTINEVPAEVKSHARDAESIRLWDLYYGTW</sequence>
<organism evidence="1">
    <name type="scientific">marine sediment metagenome</name>
    <dbReference type="NCBI Taxonomy" id="412755"/>
    <lineage>
        <taxon>unclassified sequences</taxon>
        <taxon>metagenomes</taxon>
        <taxon>ecological metagenomes</taxon>
    </lineage>
</organism>